<protein>
    <submittedName>
        <fullName evidence="1">Uncharacterized protein</fullName>
    </submittedName>
</protein>
<dbReference type="KEGG" id="xpo:XPG1_0670"/>
<organism evidence="1 2">
    <name type="scientific">Xenorhabdus poinarii G6</name>
    <dbReference type="NCBI Taxonomy" id="1354304"/>
    <lineage>
        <taxon>Bacteria</taxon>
        <taxon>Pseudomonadati</taxon>
        <taxon>Pseudomonadota</taxon>
        <taxon>Gammaproteobacteria</taxon>
        <taxon>Enterobacterales</taxon>
        <taxon>Morganellaceae</taxon>
        <taxon>Xenorhabdus</taxon>
    </lineage>
</organism>
<sequence length="59" mass="7131">MMIYQLNKGITLRKEVTQNNNDVLELHDSFCQFNELIIDFKGHKKLFRRIFVRIISKSF</sequence>
<accession>A0A068R2I8</accession>
<dbReference type="AlphaFoldDB" id="A0A068R2I8"/>
<gene>
    <name evidence="1" type="ORF">XPG1_0670</name>
</gene>
<dbReference type="HOGENOM" id="CLU_2959902_0_0_6"/>
<proteinExistence type="predicted"/>
<dbReference type="EMBL" id="FO704551">
    <property type="protein sequence ID" value="CDG20325.1"/>
    <property type="molecule type" value="Genomic_DNA"/>
</dbReference>
<evidence type="ECO:0000313" key="1">
    <source>
        <dbReference type="EMBL" id="CDG20325.1"/>
    </source>
</evidence>
<dbReference type="Proteomes" id="UP000032735">
    <property type="component" value="Chromosome"/>
</dbReference>
<reference evidence="1 2" key="1">
    <citation type="submission" date="2013-07" db="EMBL/GenBank/DDBJ databases">
        <authorList>
            <person name="Genoscope - CEA"/>
        </authorList>
    </citation>
    <scope>NUCLEOTIDE SEQUENCE [LARGE SCALE GENOMIC DNA]</scope>
    <source>
        <strain evidence="1 2">G6</strain>
    </source>
</reference>
<keyword evidence="2" id="KW-1185">Reference proteome</keyword>
<evidence type="ECO:0000313" key="2">
    <source>
        <dbReference type="Proteomes" id="UP000032735"/>
    </source>
</evidence>
<name>A0A068R2I8_9GAMM</name>